<reference evidence="7 8" key="1">
    <citation type="submission" date="2016-05" db="EMBL/GenBank/DDBJ databases">
        <title>A degradative enzymes factory behind the ericoid mycorrhizal symbiosis.</title>
        <authorList>
            <consortium name="DOE Joint Genome Institute"/>
            <person name="Martino E."/>
            <person name="Morin E."/>
            <person name="Grelet G."/>
            <person name="Kuo A."/>
            <person name="Kohler A."/>
            <person name="Daghino S."/>
            <person name="Barry K."/>
            <person name="Choi C."/>
            <person name="Cichocki N."/>
            <person name="Clum A."/>
            <person name="Copeland A."/>
            <person name="Hainaut M."/>
            <person name="Haridas S."/>
            <person name="Labutti K."/>
            <person name="Lindquist E."/>
            <person name="Lipzen A."/>
            <person name="Khouja H.-R."/>
            <person name="Murat C."/>
            <person name="Ohm R."/>
            <person name="Olson A."/>
            <person name="Spatafora J."/>
            <person name="Veneault-Fourrey C."/>
            <person name="Henrissat B."/>
            <person name="Grigoriev I."/>
            <person name="Martin F."/>
            <person name="Perotto S."/>
        </authorList>
    </citation>
    <scope>NUCLEOTIDE SEQUENCE [LARGE SCALE GENOMIC DNA]</scope>
    <source>
        <strain evidence="7 8">UAMH 7357</strain>
    </source>
</reference>
<comment type="similarity">
    <text evidence="5">Belongs to the SAT4 family.</text>
</comment>
<evidence type="ECO:0000256" key="3">
    <source>
        <dbReference type="ARBA" id="ARBA00022989"/>
    </source>
</evidence>
<comment type="subcellular location">
    <subcellularLocation>
        <location evidence="1">Membrane</location>
        <topology evidence="1">Multi-pass membrane protein</topology>
    </subcellularLocation>
</comment>
<keyword evidence="2" id="KW-0812">Transmembrane</keyword>
<dbReference type="OrthoDB" id="444631at2759"/>
<dbReference type="Proteomes" id="UP000235672">
    <property type="component" value="Unassembled WGS sequence"/>
</dbReference>
<evidence type="ECO:0000256" key="2">
    <source>
        <dbReference type="ARBA" id="ARBA00022692"/>
    </source>
</evidence>
<evidence type="ECO:0000313" key="7">
    <source>
        <dbReference type="EMBL" id="PMD15442.1"/>
    </source>
</evidence>
<feature type="domain" description="Rhodopsin" evidence="6">
    <location>
        <begin position="271"/>
        <end position="392"/>
    </location>
</feature>
<evidence type="ECO:0000313" key="8">
    <source>
        <dbReference type="Proteomes" id="UP000235672"/>
    </source>
</evidence>
<proteinExistence type="inferred from homology"/>
<keyword evidence="3" id="KW-1133">Transmembrane helix</keyword>
<organism evidence="7 8">
    <name type="scientific">Hyaloscypha hepaticicola</name>
    <dbReference type="NCBI Taxonomy" id="2082293"/>
    <lineage>
        <taxon>Eukaryota</taxon>
        <taxon>Fungi</taxon>
        <taxon>Dikarya</taxon>
        <taxon>Ascomycota</taxon>
        <taxon>Pezizomycotina</taxon>
        <taxon>Leotiomycetes</taxon>
        <taxon>Helotiales</taxon>
        <taxon>Hyaloscyphaceae</taxon>
        <taxon>Hyaloscypha</taxon>
    </lineage>
</organism>
<evidence type="ECO:0000256" key="1">
    <source>
        <dbReference type="ARBA" id="ARBA00004141"/>
    </source>
</evidence>
<dbReference type="Pfam" id="PF20684">
    <property type="entry name" value="Fung_rhodopsin"/>
    <property type="match status" value="2"/>
</dbReference>
<dbReference type="PANTHER" id="PTHR33048">
    <property type="entry name" value="PTH11-LIKE INTEGRAL MEMBRANE PROTEIN (AFU_ORTHOLOGUE AFUA_5G11245)"/>
    <property type="match status" value="1"/>
</dbReference>
<sequence length="436" mass="49329">MGGPPVAFLLRKQTAKCNPDAEGVVAGRQGRESDLLQGEVQGSLAALLKTTGYGFGFRVHGPELKYLVLCGFHTHPVRPCVQMLKFDIPETYDQLSRVVAIRHRQRFRNPVHWYLWGLHEDLVSITRPLMNLETQTSQHHRPSSQQGNVFPQLMITNTTLYTLATLAVGLRLYTRSRIIRNLIAGDWWMLGAWCKCLVFSGLLAEEEIPDDTLGNAQNIWNIKPENLEQFFLFGLGVIKTSVLFLYHELFPSDNFRTIIFCALGGYWVMSMWAERYCVNGDAIFTALAVLSMVTDIFILALPLSTSDIFEGKDPSHPPDEPGWAVSLLFLLWETAANRDRTCIASVMRFSAIRKVIRSADASWDGYELSFWSSCEYHLAIITACIPTIKPLYVIGVNKILALIRRQSPTKSKETDETSIAHRSKFVQPEPKFLMEV</sequence>
<dbReference type="InterPro" id="IPR052337">
    <property type="entry name" value="SAT4-like"/>
</dbReference>
<dbReference type="GO" id="GO:0016020">
    <property type="term" value="C:membrane"/>
    <property type="evidence" value="ECO:0007669"/>
    <property type="project" value="UniProtKB-SubCell"/>
</dbReference>
<dbReference type="InterPro" id="IPR049326">
    <property type="entry name" value="Rhodopsin_dom_fungi"/>
</dbReference>
<dbReference type="PANTHER" id="PTHR33048:SF47">
    <property type="entry name" value="INTEGRAL MEMBRANE PROTEIN-RELATED"/>
    <property type="match status" value="1"/>
</dbReference>
<keyword evidence="4" id="KW-0472">Membrane</keyword>
<dbReference type="EMBL" id="KZ613513">
    <property type="protein sequence ID" value="PMD15442.1"/>
    <property type="molecule type" value="Genomic_DNA"/>
</dbReference>
<evidence type="ECO:0000256" key="4">
    <source>
        <dbReference type="ARBA" id="ARBA00023136"/>
    </source>
</evidence>
<evidence type="ECO:0000256" key="5">
    <source>
        <dbReference type="ARBA" id="ARBA00038359"/>
    </source>
</evidence>
<feature type="domain" description="Rhodopsin" evidence="6">
    <location>
        <begin position="170"/>
        <end position="268"/>
    </location>
</feature>
<evidence type="ECO:0000259" key="6">
    <source>
        <dbReference type="Pfam" id="PF20684"/>
    </source>
</evidence>
<dbReference type="AlphaFoldDB" id="A0A2J6PN35"/>
<keyword evidence="8" id="KW-1185">Reference proteome</keyword>
<accession>A0A2J6PN35</accession>
<protein>
    <recommendedName>
        <fullName evidence="6">Rhodopsin domain-containing protein</fullName>
    </recommendedName>
</protein>
<gene>
    <name evidence="7" type="ORF">NA56DRAFT_709864</name>
</gene>
<name>A0A2J6PN35_9HELO</name>